<feature type="transmembrane region" description="Helical" evidence="7">
    <location>
        <begin position="182"/>
        <end position="203"/>
    </location>
</feature>
<dbReference type="GO" id="GO:0012505">
    <property type="term" value="C:endomembrane system"/>
    <property type="evidence" value="ECO:0007669"/>
    <property type="project" value="UniProtKB-SubCell"/>
</dbReference>
<comment type="subcellular location">
    <subcellularLocation>
        <location evidence="2">Endomembrane system</location>
        <topology evidence="2">Multi-pass membrane protein</topology>
    </subcellularLocation>
</comment>
<dbReference type="EMBL" id="LFYT02000019">
    <property type="protein sequence ID" value="PVE42069.1"/>
    <property type="molecule type" value="Genomic_DNA"/>
</dbReference>
<feature type="transmembrane region" description="Helical" evidence="7">
    <location>
        <begin position="414"/>
        <end position="435"/>
    </location>
</feature>
<comment type="similarity">
    <text evidence="3">Belongs to the peptidase M50B family.</text>
</comment>
<reference evidence="9" key="1">
    <citation type="submission" date="2017-04" db="EMBL/GenBank/DDBJ databases">
        <title>Unexpected and diverse lifestyles within the genus Limnohabitans.</title>
        <authorList>
            <person name="Kasalicky V."/>
            <person name="Mehrshad M."/>
            <person name="Andrei S.-A."/>
            <person name="Salcher M."/>
            <person name="Kratochvilova H."/>
            <person name="Simek K."/>
            <person name="Ghai R."/>
        </authorList>
    </citation>
    <scope>NUCLEOTIDE SEQUENCE [LARGE SCALE GENOMIC DNA]</scope>
    <source>
        <strain evidence="9">II-D5</strain>
    </source>
</reference>
<keyword evidence="10" id="KW-1185">Reference proteome</keyword>
<feature type="transmembrane region" description="Helical" evidence="7">
    <location>
        <begin position="270"/>
        <end position="290"/>
    </location>
</feature>
<keyword evidence="6 7" id="KW-0472">Membrane</keyword>
<dbReference type="STRING" id="1293045.H663_06545"/>
<dbReference type="CDD" id="cd05709">
    <property type="entry name" value="S2P-M50"/>
    <property type="match status" value="1"/>
</dbReference>
<comment type="cofactor">
    <cofactor evidence="1">
        <name>Zn(2+)</name>
        <dbReference type="ChEBI" id="CHEBI:29105"/>
    </cofactor>
</comment>
<dbReference type="Pfam" id="PF02163">
    <property type="entry name" value="Peptidase_M50"/>
    <property type="match status" value="1"/>
</dbReference>
<evidence type="ECO:0000256" key="7">
    <source>
        <dbReference type="SAM" id="Phobius"/>
    </source>
</evidence>
<dbReference type="GO" id="GO:0004222">
    <property type="term" value="F:metalloendopeptidase activity"/>
    <property type="evidence" value="ECO:0007669"/>
    <property type="project" value="InterPro"/>
</dbReference>
<evidence type="ECO:0000256" key="6">
    <source>
        <dbReference type="ARBA" id="ARBA00023136"/>
    </source>
</evidence>
<gene>
    <name evidence="9" type="ORF">H663_013675</name>
</gene>
<feature type="transmembrane region" description="Helical" evidence="7">
    <location>
        <begin position="375"/>
        <end position="393"/>
    </location>
</feature>
<evidence type="ECO:0000256" key="4">
    <source>
        <dbReference type="ARBA" id="ARBA00022692"/>
    </source>
</evidence>
<evidence type="ECO:0000256" key="5">
    <source>
        <dbReference type="ARBA" id="ARBA00022989"/>
    </source>
</evidence>
<evidence type="ECO:0000256" key="2">
    <source>
        <dbReference type="ARBA" id="ARBA00004127"/>
    </source>
</evidence>
<dbReference type="OrthoDB" id="9759690at2"/>
<dbReference type="GO" id="GO:0005737">
    <property type="term" value="C:cytoplasm"/>
    <property type="evidence" value="ECO:0007669"/>
    <property type="project" value="TreeGrafter"/>
</dbReference>
<protein>
    <submittedName>
        <fullName evidence="9">Secretion protein HylD</fullName>
    </submittedName>
</protein>
<evidence type="ECO:0000313" key="10">
    <source>
        <dbReference type="Proteomes" id="UP000037507"/>
    </source>
</evidence>
<keyword evidence="5 7" id="KW-1133">Transmembrane helix</keyword>
<proteinExistence type="inferred from homology"/>
<name>A0A2T7UBJ6_9BURK</name>
<evidence type="ECO:0000259" key="8">
    <source>
        <dbReference type="Pfam" id="PF02163"/>
    </source>
</evidence>
<comment type="caution">
    <text evidence="9">The sequence shown here is derived from an EMBL/GenBank/DDBJ whole genome shotgun (WGS) entry which is preliminary data.</text>
</comment>
<feature type="transmembrane region" description="Helical" evidence="7">
    <location>
        <begin position="142"/>
        <end position="162"/>
    </location>
</feature>
<dbReference type="GO" id="GO:0016020">
    <property type="term" value="C:membrane"/>
    <property type="evidence" value="ECO:0007669"/>
    <property type="project" value="InterPro"/>
</dbReference>
<evidence type="ECO:0000313" key="9">
    <source>
        <dbReference type="EMBL" id="PVE42069.1"/>
    </source>
</evidence>
<dbReference type="PANTHER" id="PTHR13325">
    <property type="entry name" value="PROTEASE M50 MEMBRANE-BOUND TRANSCRIPTION FACTOR SITE 2 PROTEASE"/>
    <property type="match status" value="1"/>
</dbReference>
<organism evidence="9 10">
    <name type="scientific">Limnohabitans planktonicus II-D5</name>
    <dbReference type="NCBI Taxonomy" id="1293045"/>
    <lineage>
        <taxon>Bacteria</taxon>
        <taxon>Pseudomonadati</taxon>
        <taxon>Pseudomonadota</taxon>
        <taxon>Betaproteobacteria</taxon>
        <taxon>Burkholderiales</taxon>
        <taxon>Comamonadaceae</taxon>
        <taxon>Limnohabitans</taxon>
    </lineage>
</organism>
<accession>A0A2T7UBJ6</accession>
<dbReference type="InterPro" id="IPR001193">
    <property type="entry name" value="MBTPS2"/>
</dbReference>
<dbReference type="AlphaFoldDB" id="A0A2T7UBJ6"/>
<dbReference type="SUPFAM" id="SSF111369">
    <property type="entry name" value="HlyD-like secretion proteins"/>
    <property type="match status" value="1"/>
</dbReference>
<dbReference type="RefSeq" id="WP_053171083.1">
    <property type="nucleotide sequence ID" value="NZ_LFYT02000019.1"/>
</dbReference>
<dbReference type="InterPro" id="IPR008915">
    <property type="entry name" value="Peptidase_M50"/>
</dbReference>
<sequence length="702" mass="78726">MAWPLLREELDVFAGPTGSRGQPSWVLHDPVRQQYFQIDWLTWEVLSRWGLGHTEAIVHAVARDTPLQIEAKHIEEVLTFLSQHELLLPTDGKAAAEMAQKVARTRQSVWTWLVHHYLFFRMPLVKPDAWLSRWMGVAEVFFSRRFMVLTGLVLLVGVYQVMQQWSLFTATLVDTFTWQGLLSYGVALSVVKVLHELGHAFAAKRQGCRVPRMGVAFLVMWPMAYTDTNEAWRLPGRRARVQIASAGIVTELVIACWATLAWALLPDGGLRSSAFFVATLSWVATLAINASPFMRFDGYFIAMDVLNLPNLHARSFALARWQLREWLFQLGEAPPERLTPLGQWGMVVFALAVWIYRLVLFLGIALMVYHLFTKLLGVLLFVIEIYWFIVNPIRSEIVAWMQRSAVIRQSRRSLWSCALLLALGALMALPLPTLITSHAMLRPGQSWPVYAPGPAQLQALPLADGARVAKGQLLARMSEPELLAQTDVAQAKSARLSWQAATTSLAYASSQPLKLAREQFQMSQADARRLQDQMAPYAPVAPFAGVFRSTQPDLAVGQWLARHEQIGVLTADEPWKVETWLDEEQVKRLQLGNQAHFWAPGLSQPVSLTITSIDADATRQLPDGQLTAPMGGHVLAREQGGKWFPEQAVYRVVLALDEADAARLPAHLPVQRGHLSVSAQAESLLGRYVRQALSVVLREFQP</sequence>
<keyword evidence="4 7" id="KW-0812">Transmembrane</keyword>
<feature type="transmembrane region" description="Helical" evidence="7">
    <location>
        <begin position="243"/>
        <end position="264"/>
    </location>
</feature>
<feature type="transmembrane region" description="Helical" evidence="7">
    <location>
        <begin position="347"/>
        <end position="369"/>
    </location>
</feature>
<evidence type="ECO:0000256" key="1">
    <source>
        <dbReference type="ARBA" id="ARBA00001947"/>
    </source>
</evidence>
<evidence type="ECO:0000256" key="3">
    <source>
        <dbReference type="ARBA" id="ARBA00007931"/>
    </source>
</evidence>
<dbReference type="GO" id="GO:0031293">
    <property type="term" value="P:membrane protein intracellular domain proteolysis"/>
    <property type="evidence" value="ECO:0007669"/>
    <property type="project" value="TreeGrafter"/>
</dbReference>
<dbReference type="Proteomes" id="UP000037507">
    <property type="component" value="Unassembled WGS sequence"/>
</dbReference>
<dbReference type="PANTHER" id="PTHR13325:SF3">
    <property type="entry name" value="MEMBRANE-BOUND TRANSCRIPTION FACTOR SITE-2 PROTEASE"/>
    <property type="match status" value="1"/>
</dbReference>
<feature type="domain" description="Peptidase M50" evidence="8">
    <location>
        <begin position="186"/>
        <end position="319"/>
    </location>
</feature>